<comment type="caution">
    <text evidence="1">The sequence shown here is derived from an EMBL/GenBank/DDBJ whole genome shotgun (WGS) entry which is preliminary data.</text>
</comment>
<dbReference type="AlphaFoldDB" id="A0A1S1P6Q1"/>
<sequence>MSKYALSAGIRECEVMPDSGWGRIIQIKWPGASRGQEGVGSGEWHTTREAALARAEDMRIAEIERLKRQIAKLEALVF</sequence>
<evidence type="ECO:0000313" key="1">
    <source>
        <dbReference type="EMBL" id="OHV16272.1"/>
    </source>
</evidence>
<protein>
    <submittedName>
        <fullName evidence="1">Uncharacterized protein</fullName>
    </submittedName>
</protein>
<dbReference type="Proteomes" id="UP000180215">
    <property type="component" value="Unassembled WGS sequence"/>
</dbReference>
<gene>
    <name evidence="1" type="ORF">BK022_13225</name>
</gene>
<name>A0A1S1P6Q1_METEX</name>
<evidence type="ECO:0000313" key="2">
    <source>
        <dbReference type="Proteomes" id="UP000180215"/>
    </source>
</evidence>
<organism evidence="1 2">
    <name type="scientific">Methylorubrum extorquens</name>
    <name type="common">Methylobacterium dichloromethanicum</name>
    <name type="synonym">Methylobacterium extorquens</name>
    <dbReference type="NCBI Taxonomy" id="408"/>
    <lineage>
        <taxon>Bacteria</taxon>
        <taxon>Pseudomonadati</taxon>
        <taxon>Pseudomonadota</taxon>
        <taxon>Alphaproteobacteria</taxon>
        <taxon>Hyphomicrobiales</taxon>
        <taxon>Methylobacteriaceae</taxon>
        <taxon>Methylorubrum</taxon>
    </lineage>
</organism>
<reference evidence="1 2" key="1">
    <citation type="submission" date="2016-10" db="EMBL/GenBank/DDBJ databases">
        <title>Draft genome sequence of Methylobacterium extorquens CP3, a seed endophyte of Crotalaria pumila with plant growth-promoting and metal tolerance properties.</title>
        <authorList>
            <person name="Sanchez-Lopez A.S."/>
            <person name="Van Hamme J.D."/>
            <person name="Thijs S."/>
            <person name="Mcammond B.M."/>
            <person name="Stevens V."/>
            <person name="Gonzalez-Chavez M.D.C."/>
            <person name="Vangronsveld J."/>
        </authorList>
    </citation>
    <scope>NUCLEOTIDE SEQUENCE [LARGE SCALE GENOMIC DNA]</scope>
    <source>
        <strain evidence="1 2">CP3</strain>
    </source>
</reference>
<accession>A0A1S1P6Q1</accession>
<proteinExistence type="predicted"/>
<dbReference type="EMBL" id="MNAO01000145">
    <property type="protein sequence ID" value="OHV16272.1"/>
    <property type="molecule type" value="Genomic_DNA"/>
</dbReference>